<comment type="caution">
    <text evidence="2">The sequence shown here is derived from an EMBL/GenBank/DDBJ whole genome shotgun (WGS) entry which is preliminary data.</text>
</comment>
<dbReference type="GO" id="GO:0005829">
    <property type="term" value="C:cytosol"/>
    <property type="evidence" value="ECO:0007669"/>
    <property type="project" value="TreeGrafter"/>
</dbReference>
<keyword evidence="3" id="KW-1185">Reference proteome</keyword>
<sequence length="119" mass="12576">MSTNPIYSPSRTASGALIFVSGQIPVDAHGQFVGDDFRAQANAVLDRITDVLAANGESLSAVVKLSYFLTDLADLPVLREVIAERLPDPKPASTLVHVSALIDPRFRLEVEAVAGSTGS</sequence>
<evidence type="ECO:0000313" key="2">
    <source>
        <dbReference type="EMBL" id="MBK0421297.1"/>
    </source>
</evidence>
<dbReference type="CDD" id="cd00448">
    <property type="entry name" value="YjgF_YER057c_UK114_family"/>
    <property type="match status" value="1"/>
</dbReference>
<dbReference type="GO" id="GO:0019239">
    <property type="term" value="F:deaminase activity"/>
    <property type="evidence" value="ECO:0007669"/>
    <property type="project" value="TreeGrafter"/>
</dbReference>
<organism evidence="2 3">
    <name type="scientific">Leucobacter edaphi</name>
    <dbReference type="NCBI Taxonomy" id="2796472"/>
    <lineage>
        <taxon>Bacteria</taxon>
        <taxon>Bacillati</taxon>
        <taxon>Actinomycetota</taxon>
        <taxon>Actinomycetes</taxon>
        <taxon>Micrococcales</taxon>
        <taxon>Microbacteriaceae</taxon>
        <taxon>Leucobacter</taxon>
    </lineage>
</organism>
<dbReference type="Pfam" id="PF01042">
    <property type="entry name" value="Ribonuc_L-PSP"/>
    <property type="match status" value="1"/>
</dbReference>
<reference evidence="2" key="1">
    <citation type="submission" date="2020-12" db="EMBL/GenBank/DDBJ databases">
        <title>Leucobacter sp. CAS2, isolated from Chromium sludge.</title>
        <authorList>
            <person name="Xu Z."/>
        </authorList>
    </citation>
    <scope>NUCLEOTIDE SEQUENCE</scope>
    <source>
        <strain evidence="2">CSA2</strain>
    </source>
</reference>
<dbReference type="SUPFAM" id="SSF55298">
    <property type="entry name" value="YjgF-like"/>
    <property type="match status" value="1"/>
</dbReference>
<dbReference type="InterPro" id="IPR006175">
    <property type="entry name" value="YjgF/YER057c/UK114"/>
</dbReference>
<comment type="similarity">
    <text evidence="1">Belongs to the RutC family.</text>
</comment>
<dbReference type="Proteomes" id="UP000618733">
    <property type="component" value="Unassembled WGS sequence"/>
</dbReference>
<accession>A0A934QDX9</accession>
<dbReference type="EMBL" id="JAEHOI010000002">
    <property type="protein sequence ID" value="MBK0421297.1"/>
    <property type="molecule type" value="Genomic_DNA"/>
</dbReference>
<dbReference type="PANTHER" id="PTHR11803:SF58">
    <property type="entry name" value="PROTEIN HMF1-RELATED"/>
    <property type="match status" value="1"/>
</dbReference>
<protein>
    <submittedName>
        <fullName evidence="2">RidA family protein</fullName>
    </submittedName>
</protein>
<name>A0A934QDX9_9MICO</name>
<dbReference type="Gene3D" id="3.30.1330.40">
    <property type="entry name" value="RutC-like"/>
    <property type="match status" value="1"/>
</dbReference>
<dbReference type="PANTHER" id="PTHR11803">
    <property type="entry name" value="2-IMINOBUTANOATE/2-IMINOPROPANOATE DEAMINASE RIDA"/>
    <property type="match status" value="1"/>
</dbReference>
<evidence type="ECO:0000313" key="3">
    <source>
        <dbReference type="Proteomes" id="UP000618733"/>
    </source>
</evidence>
<dbReference type="InterPro" id="IPR035959">
    <property type="entry name" value="RutC-like_sf"/>
</dbReference>
<dbReference type="RefSeq" id="WP_200131461.1">
    <property type="nucleotide sequence ID" value="NZ_JAEHOI010000002.1"/>
</dbReference>
<evidence type="ECO:0000256" key="1">
    <source>
        <dbReference type="ARBA" id="ARBA00010552"/>
    </source>
</evidence>
<proteinExistence type="inferred from homology"/>
<gene>
    <name evidence="2" type="ORF">JD292_04280</name>
</gene>
<dbReference type="AlphaFoldDB" id="A0A934QDX9"/>